<proteinExistence type="predicted"/>
<evidence type="ECO:0000313" key="2">
    <source>
        <dbReference type="Proteomes" id="UP000001542"/>
    </source>
</evidence>
<dbReference type="Proteomes" id="UP000001542">
    <property type="component" value="Unassembled WGS sequence"/>
</dbReference>
<dbReference type="RefSeq" id="XP_001313268.1">
    <property type="nucleotide sequence ID" value="XM_001313267.1"/>
</dbReference>
<reference evidence="1" key="2">
    <citation type="journal article" date="2007" name="Science">
        <title>Draft genome sequence of the sexually transmitted pathogen Trichomonas vaginalis.</title>
        <authorList>
            <person name="Carlton J.M."/>
            <person name="Hirt R.P."/>
            <person name="Silva J.C."/>
            <person name="Delcher A.L."/>
            <person name="Schatz M."/>
            <person name="Zhao Q."/>
            <person name="Wortman J.R."/>
            <person name="Bidwell S.L."/>
            <person name="Alsmark U.C.M."/>
            <person name="Besteiro S."/>
            <person name="Sicheritz-Ponten T."/>
            <person name="Noel C.J."/>
            <person name="Dacks J.B."/>
            <person name="Foster P.G."/>
            <person name="Simillion C."/>
            <person name="Van de Peer Y."/>
            <person name="Miranda-Saavedra D."/>
            <person name="Barton G.J."/>
            <person name="Westrop G.D."/>
            <person name="Mueller S."/>
            <person name="Dessi D."/>
            <person name="Fiori P.L."/>
            <person name="Ren Q."/>
            <person name="Paulsen I."/>
            <person name="Zhang H."/>
            <person name="Bastida-Corcuera F.D."/>
            <person name="Simoes-Barbosa A."/>
            <person name="Brown M.T."/>
            <person name="Hayes R.D."/>
            <person name="Mukherjee M."/>
            <person name="Okumura C.Y."/>
            <person name="Schneider R."/>
            <person name="Smith A.J."/>
            <person name="Vanacova S."/>
            <person name="Villalvazo M."/>
            <person name="Haas B.J."/>
            <person name="Pertea M."/>
            <person name="Feldblyum T.V."/>
            <person name="Utterback T.R."/>
            <person name="Shu C.L."/>
            <person name="Osoegawa K."/>
            <person name="de Jong P.J."/>
            <person name="Hrdy I."/>
            <person name="Horvathova L."/>
            <person name="Zubacova Z."/>
            <person name="Dolezal P."/>
            <person name="Malik S.B."/>
            <person name="Logsdon J.M. Jr."/>
            <person name="Henze K."/>
            <person name="Gupta A."/>
            <person name="Wang C.C."/>
            <person name="Dunne R.L."/>
            <person name="Upcroft J.A."/>
            <person name="Upcroft P."/>
            <person name="White O."/>
            <person name="Salzberg S.L."/>
            <person name="Tang P."/>
            <person name="Chiu C.-H."/>
            <person name="Lee Y.-S."/>
            <person name="Embley T.M."/>
            <person name="Coombs G.H."/>
            <person name="Mottram J.C."/>
            <person name="Tachezy J."/>
            <person name="Fraser-Liggett C.M."/>
            <person name="Johnson P.J."/>
        </authorList>
    </citation>
    <scope>NUCLEOTIDE SEQUENCE [LARGE SCALE GENOMIC DNA]</scope>
    <source>
        <strain evidence="1">G3</strain>
    </source>
</reference>
<dbReference type="KEGG" id="tva:4758156"/>
<keyword evidence="2" id="KW-1185">Reference proteome</keyword>
<dbReference type="VEuPathDB" id="TrichDB:TVAG_307850"/>
<sequence length="230" mass="26201">MISFLLALKAEDLFLEEVFHDPIIFPVKYSIHDVVKRNCEVNLDEQTISCPTGTEARNAAYVSTTLTNMPPGYFGILNFTGNSLINNPNQTIQIEVKSNGLSPSYFFKPDGKEYTTTVIPIVNDTFVRVFFISKNGESIFKIPELRFICKNIERKVYGKPKLDKIEKNVYRASVEITPADKLYIQTLFIPNSFDLPSTMYRYNYPIQDAKTDIMVLPVLANESIIIGYDI</sequence>
<accession>A2F438</accession>
<protein>
    <submittedName>
        <fullName evidence="1">Uncharacterized protein</fullName>
    </submittedName>
</protein>
<dbReference type="InParanoid" id="A2F438"/>
<organism evidence="1 2">
    <name type="scientific">Trichomonas vaginalis (strain ATCC PRA-98 / G3)</name>
    <dbReference type="NCBI Taxonomy" id="412133"/>
    <lineage>
        <taxon>Eukaryota</taxon>
        <taxon>Metamonada</taxon>
        <taxon>Parabasalia</taxon>
        <taxon>Trichomonadida</taxon>
        <taxon>Trichomonadidae</taxon>
        <taxon>Trichomonas</taxon>
    </lineage>
</organism>
<name>A2F438_TRIV3</name>
<dbReference type="AlphaFoldDB" id="A2F438"/>
<dbReference type="VEuPathDB" id="TrichDB:TVAGG3_0688050"/>
<reference evidence="1" key="1">
    <citation type="submission" date="2006-10" db="EMBL/GenBank/DDBJ databases">
        <authorList>
            <person name="Amadeo P."/>
            <person name="Zhao Q."/>
            <person name="Wortman J."/>
            <person name="Fraser-Liggett C."/>
            <person name="Carlton J."/>
        </authorList>
    </citation>
    <scope>NUCLEOTIDE SEQUENCE</scope>
    <source>
        <strain evidence="1">G3</strain>
    </source>
</reference>
<dbReference type="EMBL" id="DS113605">
    <property type="protein sequence ID" value="EAY00339.1"/>
    <property type="molecule type" value="Genomic_DNA"/>
</dbReference>
<evidence type="ECO:0000313" key="1">
    <source>
        <dbReference type="EMBL" id="EAY00339.1"/>
    </source>
</evidence>
<gene>
    <name evidence="1" type="ORF">TVAG_307850</name>
</gene>